<dbReference type="InterPro" id="IPR052698">
    <property type="entry name" value="MoCofactor_Util/Proc"/>
</dbReference>
<keyword evidence="4" id="KW-1185">Reference proteome</keyword>
<gene>
    <name evidence="3" type="primary">xdhC</name>
    <name evidence="3" type="ORF">D0Y50_07195</name>
</gene>
<evidence type="ECO:0000313" key="4">
    <source>
        <dbReference type="Proteomes" id="UP000262073"/>
    </source>
</evidence>
<dbReference type="KEGG" id="salm:D0Y50_07195"/>
<sequence length="279" mass="30265">MRAASWVEALSQCEQRGESYVLLTVISIAGSTPREAGAKMVITGDSTYDTIGGGHLEHTATAQARALLASNQQCQQIESFPLSARLGQCCGGAAKLLFEVRVNHTQHITVFGAGHVAQALIPVLAQLPLQISWIDSRASMFTSQPYPPNVKIIVDDDPPGLIRTLPAASWLLILTHNHQLDYDIVETALRHHQFDFVGMIGSDTKARRFTTRLANRGISRAQQRALVSPVGDTRIPGKRPIEVAISISAQIISRLHSTPDAVTKHSATVSASKEEQHDT</sequence>
<dbReference type="AlphaFoldDB" id="A0A346NKW1"/>
<evidence type="ECO:0000313" key="3">
    <source>
        <dbReference type="EMBL" id="AXR06168.1"/>
    </source>
</evidence>
<dbReference type="Proteomes" id="UP000262073">
    <property type="component" value="Chromosome"/>
</dbReference>
<dbReference type="InterPro" id="IPR027051">
    <property type="entry name" value="XdhC_Rossmann_dom"/>
</dbReference>
<dbReference type="PANTHER" id="PTHR30388">
    <property type="entry name" value="ALDEHYDE OXIDOREDUCTASE MOLYBDENUM COFACTOR ASSEMBLY PROTEIN"/>
    <property type="match status" value="1"/>
</dbReference>
<proteinExistence type="predicted"/>
<feature type="domain" description="XdhC- CoxI" evidence="1">
    <location>
        <begin position="15"/>
        <end position="73"/>
    </location>
</feature>
<dbReference type="Pfam" id="PF02625">
    <property type="entry name" value="XdhC_CoxI"/>
    <property type="match status" value="1"/>
</dbReference>
<evidence type="ECO:0000259" key="1">
    <source>
        <dbReference type="Pfam" id="PF02625"/>
    </source>
</evidence>
<dbReference type="RefSeq" id="WP_117316180.1">
    <property type="nucleotide sequence ID" value="NZ_CP031769.1"/>
</dbReference>
<accession>A0A346NKW1</accession>
<evidence type="ECO:0000259" key="2">
    <source>
        <dbReference type="Pfam" id="PF13478"/>
    </source>
</evidence>
<dbReference type="Gene3D" id="3.40.50.720">
    <property type="entry name" value="NAD(P)-binding Rossmann-like Domain"/>
    <property type="match status" value="1"/>
</dbReference>
<dbReference type="PANTHER" id="PTHR30388:SF6">
    <property type="entry name" value="XANTHINE DEHYDROGENASE SUBUNIT A-RELATED"/>
    <property type="match status" value="1"/>
</dbReference>
<name>A0A346NKW1_9ALTE</name>
<dbReference type="EMBL" id="CP031769">
    <property type="protein sequence ID" value="AXR06168.1"/>
    <property type="molecule type" value="Genomic_DNA"/>
</dbReference>
<protein>
    <submittedName>
        <fullName evidence="3">Xanthine dehydrogenase accessory protein XdhC</fullName>
    </submittedName>
</protein>
<feature type="domain" description="XdhC Rossmann" evidence="2">
    <location>
        <begin position="109"/>
        <end position="251"/>
    </location>
</feature>
<organism evidence="3 4">
    <name type="scientific">Salinimonas sediminis</name>
    <dbReference type="NCBI Taxonomy" id="2303538"/>
    <lineage>
        <taxon>Bacteria</taxon>
        <taxon>Pseudomonadati</taxon>
        <taxon>Pseudomonadota</taxon>
        <taxon>Gammaproteobacteria</taxon>
        <taxon>Alteromonadales</taxon>
        <taxon>Alteromonadaceae</taxon>
        <taxon>Alteromonas/Salinimonas group</taxon>
        <taxon>Salinimonas</taxon>
    </lineage>
</organism>
<reference evidence="3 4" key="1">
    <citation type="submission" date="2018-08" db="EMBL/GenBank/DDBJ databases">
        <title>Salinimonas sediminis sp. nov., a piezophilic bacterium isolated from a deep-sea sediment sample from the New Britain Trench.</title>
        <authorList>
            <person name="Cao J."/>
        </authorList>
    </citation>
    <scope>NUCLEOTIDE SEQUENCE [LARGE SCALE GENOMIC DNA]</scope>
    <source>
        <strain evidence="3 4">N102</strain>
    </source>
</reference>
<dbReference type="InterPro" id="IPR003777">
    <property type="entry name" value="XdhC_CoxI"/>
</dbReference>
<dbReference type="InterPro" id="IPR014308">
    <property type="entry name" value="Xanthine_DH_XdhC"/>
</dbReference>
<dbReference type="Pfam" id="PF13478">
    <property type="entry name" value="XdhC_C"/>
    <property type="match status" value="1"/>
</dbReference>
<dbReference type="OrthoDB" id="61481at2"/>
<dbReference type="NCBIfam" id="TIGR02964">
    <property type="entry name" value="xanthine_xdhC"/>
    <property type="match status" value="1"/>
</dbReference>